<sequence length="203" mass="23776">TKTNSLATLKVNLLKTQLRKKFKNEIACEEIDRINAFKTTILSKDWQYLWTSINNNVYDNEEYGHSNSLTVHKFISLMDNVLPLLSCSTLKSSVLNFVFRYDDGVSYFPVIDKWLEFTVNKKVEDLRLNIRCAVHPMEHDQPYSLPEDLCRISSILKLKCGNYRILEDCVLNWTYLKSLTLDDLFLRDEHNKQIMSICPQLES</sequence>
<feature type="non-terminal residue" evidence="2">
    <location>
        <position position="1"/>
    </location>
</feature>
<dbReference type="PANTHER" id="PTHR31639:SF217">
    <property type="entry name" value="F-BOX DOMAIN-CONTAINING PROTEIN"/>
    <property type="match status" value="1"/>
</dbReference>
<feature type="domain" description="F-box/LRR-repeat protein 15/At3g58940/PEG3-like LRR" evidence="1">
    <location>
        <begin position="111"/>
        <end position="203"/>
    </location>
</feature>
<gene>
    <name evidence="2" type="ORF">H5410_005585</name>
</gene>
<evidence type="ECO:0000313" key="3">
    <source>
        <dbReference type="Proteomes" id="UP000824120"/>
    </source>
</evidence>
<name>A0A9J6A8P4_SOLCO</name>
<accession>A0A9J6A8P4</accession>
<dbReference type="OrthoDB" id="1939276at2759"/>
<proteinExistence type="predicted"/>
<reference evidence="2 3" key="1">
    <citation type="submission" date="2020-09" db="EMBL/GenBank/DDBJ databases">
        <title>De no assembly of potato wild relative species, Solanum commersonii.</title>
        <authorList>
            <person name="Cho K."/>
        </authorList>
    </citation>
    <scope>NUCLEOTIDE SEQUENCE [LARGE SCALE GENOMIC DNA]</scope>
    <source>
        <strain evidence="2">LZ3.2</strain>
        <tissue evidence="2">Leaf</tissue>
    </source>
</reference>
<dbReference type="Proteomes" id="UP000824120">
    <property type="component" value="Chromosome 2"/>
</dbReference>
<organism evidence="2 3">
    <name type="scientific">Solanum commersonii</name>
    <name type="common">Commerson's wild potato</name>
    <name type="synonym">Commerson's nightshade</name>
    <dbReference type="NCBI Taxonomy" id="4109"/>
    <lineage>
        <taxon>Eukaryota</taxon>
        <taxon>Viridiplantae</taxon>
        <taxon>Streptophyta</taxon>
        <taxon>Embryophyta</taxon>
        <taxon>Tracheophyta</taxon>
        <taxon>Spermatophyta</taxon>
        <taxon>Magnoliopsida</taxon>
        <taxon>eudicotyledons</taxon>
        <taxon>Gunneridae</taxon>
        <taxon>Pentapetalae</taxon>
        <taxon>asterids</taxon>
        <taxon>lamiids</taxon>
        <taxon>Solanales</taxon>
        <taxon>Solanaceae</taxon>
        <taxon>Solanoideae</taxon>
        <taxon>Solaneae</taxon>
        <taxon>Solanum</taxon>
    </lineage>
</organism>
<comment type="caution">
    <text evidence="2">The sequence shown here is derived from an EMBL/GenBank/DDBJ whole genome shotgun (WGS) entry which is preliminary data.</text>
</comment>
<dbReference type="EMBL" id="JACXVP010000002">
    <property type="protein sequence ID" value="KAG5620367.1"/>
    <property type="molecule type" value="Genomic_DNA"/>
</dbReference>
<dbReference type="PANTHER" id="PTHR31639">
    <property type="entry name" value="F-BOX PROTEIN-LIKE"/>
    <property type="match status" value="1"/>
</dbReference>
<dbReference type="InterPro" id="IPR055411">
    <property type="entry name" value="LRR_FXL15/At3g58940/PEG3-like"/>
</dbReference>
<dbReference type="AlphaFoldDB" id="A0A9J6A8P4"/>
<protein>
    <recommendedName>
        <fullName evidence="1">F-box/LRR-repeat protein 15/At3g58940/PEG3-like LRR domain-containing protein</fullName>
    </recommendedName>
</protein>
<evidence type="ECO:0000313" key="2">
    <source>
        <dbReference type="EMBL" id="KAG5620367.1"/>
    </source>
</evidence>
<keyword evidence="3" id="KW-1185">Reference proteome</keyword>
<dbReference type="Pfam" id="PF24758">
    <property type="entry name" value="LRR_At5g56370"/>
    <property type="match status" value="1"/>
</dbReference>
<evidence type="ECO:0000259" key="1">
    <source>
        <dbReference type="Pfam" id="PF24758"/>
    </source>
</evidence>